<dbReference type="EMBL" id="MN794232">
    <property type="protein sequence ID" value="QHJ74326.1"/>
    <property type="molecule type" value="Genomic_DNA"/>
</dbReference>
<proteinExistence type="predicted"/>
<reference evidence="1 2" key="1">
    <citation type="submission" date="2019-12" db="EMBL/GenBank/DDBJ databases">
        <authorList>
            <person name="Harris M."/>
            <person name="Ho T.C."/>
            <person name="Fruchtman H."/>
            <person name="Garin M."/>
            <person name="Kubatin V."/>
            <person name="Lu T."/>
            <person name="Xue L."/>
            <person name="Marr M.T."/>
        </authorList>
    </citation>
    <scope>NUCLEOTIDE SEQUENCE [LARGE SCALE GENOMIC DNA]</scope>
</reference>
<protein>
    <submittedName>
        <fullName evidence="1">Uncharacterized protein</fullName>
    </submittedName>
</protein>
<dbReference type="Proteomes" id="UP000464957">
    <property type="component" value="Segment"/>
</dbReference>
<accession>A0A6B9SVD0</accession>
<organism evidence="1 2">
    <name type="scientific">Vibrio phage VH1_2019</name>
    <dbReference type="NCBI Taxonomy" id="2686307"/>
    <lineage>
        <taxon>Viruses</taxon>
        <taxon>Duplodnaviria</taxon>
        <taxon>Heunggongvirae</taxon>
        <taxon>Uroviricota</taxon>
        <taxon>Caudoviricetes</taxon>
        <taxon>Pantevenvirales</taxon>
        <taxon>Straboviridae</taxon>
        <taxon>Schizotequatrovirus</taxon>
        <taxon>Schizotequatrovirus KVP40</taxon>
    </lineage>
</organism>
<evidence type="ECO:0000313" key="2">
    <source>
        <dbReference type="Proteomes" id="UP000464957"/>
    </source>
</evidence>
<sequence length="51" mass="6100">MISQELIRVIMFMRENNSNRADYYNDETGEIHVVTRREDGFYIGKTKICEL</sequence>
<name>A0A6B9SVD0_9CAUD</name>
<evidence type="ECO:0000313" key="1">
    <source>
        <dbReference type="EMBL" id="QHJ74326.1"/>
    </source>
</evidence>
<gene>
    <name evidence="1" type="ORF">VH12019_00407</name>
</gene>